<evidence type="ECO:0000259" key="2">
    <source>
        <dbReference type="Pfam" id="PF18962"/>
    </source>
</evidence>
<dbReference type="RefSeq" id="WP_235178141.1">
    <property type="nucleotide sequence ID" value="NZ_JAKFFV010000007.1"/>
</dbReference>
<dbReference type="GO" id="GO:0008237">
    <property type="term" value="F:metallopeptidase activity"/>
    <property type="evidence" value="ECO:0007669"/>
    <property type="project" value="InterPro"/>
</dbReference>
<reference evidence="3" key="1">
    <citation type="submission" date="2022-01" db="EMBL/GenBank/DDBJ databases">
        <title>Novel species in genus Dyadobacter.</title>
        <authorList>
            <person name="Ma C."/>
        </authorList>
    </citation>
    <scope>NUCLEOTIDE SEQUENCE</scope>
    <source>
        <strain evidence="3">CY357</strain>
    </source>
</reference>
<dbReference type="InterPro" id="IPR019026">
    <property type="entry name" value="Peptidase_M64_IgA"/>
</dbReference>
<gene>
    <name evidence="3" type="ORF">L0661_13240</name>
</gene>
<evidence type="ECO:0000256" key="1">
    <source>
        <dbReference type="SAM" id="SignalP"/>
    </source>
</evidence>
<name>A0A9X1TUR0_9BACT</name>
<dbReference type="NCBIfam" id="TIGR04183">
    <property type="entry name" value="Por_Secre_tail"/>
    <property type="match status" value="1"/>
</dbReference>
<dbReference type="InterPro" id="IPR024079">
    <property type="entry name" value="MetalloPept_cat_dom_sf"/>
</dbReference>
<evidence type="ECO:0000313" key="3">
    <source>
        <dbReference type="EMBL" id="MCF2499282.1"/>
    </source>
</evidence>
<dbReference type="Proteomes" id="UP001139411">
    <property type="component" value="Unassembled WGS sequence"/>
</dbReference>
<organism evidence="3 4">
    <name type="scientific">Dyadobacter chenhuakuii</name>
    <dbReference type="NCBI Taxonomy" id="2909339"/>
    <lineage>
        <taxon>Bacteria</taxon>
        <taxon>Pseudomonadati</taxon>
        <taxon>Bacteroidota</taxon>
        <taxon>Cytophagia</taxon>
        <taxon>Cytophagales</taxon>
        <taxon>Spirosomataceae</taxon>
        <taxon>Dyadobacter</taxon>
    </lineage>
</organism>
<sequence length="604" mass="66372">MARFFTLVLFLISSFACFSQTFEVDTIYKHGSIDNRVNVVILGDGFTQAELPKFTEEARKFADFFLNYAPYNVYRNYFNFFSIATPSRESGVSNPGNAPDAYPDQPVGKKDTYYGTTFGEYIHRLVVVQNYQNLTNVLAFNFPTADLVVMLVNTPFYGGSGGGIAVHTLHSAANTIGVHEIGHTFSFLNDEYWAGPQYGWEAPNMTAITDPATIKWKNWLDETNIGIFPHGDGEAAKWFKPTHANCLMEYLDRPFCAVCKEATAERILQYVSPIDQVLPEPSQGIVLSEQPKTFKLALVEPEPNSLKVAWTLDGKLIRTGSEISLNVTDMEENSGTLVASVFDSTLLSRRDDRANERTKTVQWTLVKSNAPLVFKVKISDPGICPGEFSLLTASGCAGNVSWSTGEAGLSINVSPKATTDYTVTCKTPGQPDSTLKAKVIVFDQPKATATNTGPYFEKETIELSANGGINYSWQGPENFKSQTQTARIENATVKNSGVYEVRVVDGNGCADTATTEVKVAPILAVENPANALVQVSPNPARGFVKVTTKLAGTSLFTLFDIQGRKVMEKQFEQQTELNLNRTTGLYLYKFSNGGKEVSGKLLIE</sequence>
<dbReference type="Gene3D" id="3.40.390.10">
    <property type="entry name" value="Collagenase (Catalytic Domain)"/>
    <property type="match status" value="1"/>
</dbReference>
<dbReference type="Pfam" id="PF18962">
    <property type="entry name" value="Por_Secre_tail"/>
    <property type="match status" value="1"/>
</dbReference>
<dbReference type="Pfam" id="PF09471">
    <property type="entry name" value="Peptidase_M64"/>
    <property type="match status" value="1"/>
</dbReference>
<dbReference type="Gene3D" id="2.60.40.10">
    <property type="entry name" value="Immunoglobulins"/>
    <property type="match status" value="1"/>
</dbReference>
<keyword evidence="1" id="KW-0732">Signal</keyword>
<evidence type="ECO:0000313" key="4">
    <source>
        <dbReference type="Proteomes" id="UP001139411"/>
    </source>
</evidence>
<comment type="caution">
    <text evidence="3">The sequence shown here is derived from an EMBL/GenBank/DDBJ whole genome shotgun (WGS) entry which is preliminary data.</text>
</comment>
<dbReference type="PROSITE" id="PS51257">
    <property type="entry name" value="PROKAR_LIPOPROTEIN"/>
    <property type="match status" value="1"/>
</dbReference>
<feature type="domain" description="Secretion system C-terminal sorting" evidence="2">
    <location>
        <begin position="536"/>
        <end position="603"/>
    </location>
</feature>
<feature type="signal peptide" evidence="1">
    <location>
        <begin position="1"/>
        <end position="21"/>
    </location>
</feature>
<feature type="chain" id="PRO_5040747866" evidence="1">
    <location>
        <begin position="22"/>
        <end position="604"/>
    </location>
</feature>
<dbReference type="InterPro" id="IPR013783">
    <property type="entry name" value="Ig-like_fold"/>
</dbReference>
<accession>A0A9X1TUR0</accession>
<dbReference type="EMBL" id="JAKFFV010000007">
    <property type="protein sequence ID" value="MCF2499282.1"/>
    <property type="molecule type" value="Genomic_DNA"/>
</dbReference>
<dbReference type="InterPro" id="IPR026444">
    <property type="entry name" value="Secre_tail"/>
</dbReference>
<protein>
    <submittedName>
        <fullName evidence="3">M64 family metallo-endopeptidase</fullName>
    </submittedName>
</protein>
<dbReference type="AlphaFoldDB" id="A0A9X1TUR0"/>
<proteinExistence type="predicted"/>